<dbReference type="InterPro" id="IPR037723">
    <property type="entry name" value="C2D_Ferlin"/>
</dbReference>
<dbReference type="SMART" id="SM00239">
    <property type="entry name" value="C2"/>
    <property type="match status" value="1"/>
</dbReference>
<comment type="caution">
    <text evidence="7">The sequence shown here is derived from an EMBL/GenBank/DDBJ whole genome shotgun (WGS) entry which is preliminary data.</text>
</comment>
<evidence type="ECO:0000259" key="6">
    <source>
        <dbReference type="PROSITE" id="PS50004"/>
    </source>
</evidence>
<dbReference type="InterPro" id="IPR000008">
    <property type="entry name" value="C2_dom"/>
</dbReference>
<dbReference type="GO" id="GO:0005509">
    <property type="term" value="F:calcium ion binding"/>
    <property type="evidence" value="ECO:0007669"/>
    <property type="project" value="TreeGrafter"/>
</dbReference>
<dbReference type="InterPro" id="IPR035892">
    <property type="entry name" value="C2_domain_sf"/>
</dbReference>
<dbReference type="OrthoDB" id="270970at2759"/>
<evidence type="ECO:0000256" key="4">
    <source>
        <dbReference type="ARBA" id="ARBA00022989"/>
    </source>
</evidence>
<evidence type="ECO:0000313" key="7">
    <source>
        <dbReference type="EMBL" id="NWS47185.1"/>
    </source>
</evidence>
<dbReference type="PANTHER" id="PTHR12546:SF32">
    <property type="entry name" value="OTOFERLIN"/>
    <property type="match status" value="1"/>
</dbReference>
<evidence type="ECO:0000256" key="2">
    <source>
        <dbReference type="ARBA" id="ARBA00022692"/>
    </source>
</evidence>
<dbReference type="PROSITE" id="PS50004">
    <property type="entry name" value="C2"/>
    <property type="match status" value="1"/>
</dbReference>
<feature type="non-terminal residue" evidence="7">
    <location>
        <position position="282"/>
    </location>
</feature>
<keyword evidence="5" id="KW-0472">Membrane</keyword>
<dbReference type="AlphaFoldDB" id="A0A7K5FS95"/>
<dbReference type="Gene3D" id="2.60.40.150">
    <property type="entry name" value="C2 domain"/>
    <property type="match status" value="1"/>
</dbReference>
<evidence type="ECO:0000256" key="3">
    <source>
        <dbReference type="ARBA" id="ARBA00022737"/>
    </source>
</evidence>
<dbReference type="CDD" id="cd04017">
    <property type="entry name" value="C2D_Ferlin"/>
    <property type="match status" value="1"/>
</dbReference>
<gene>
    <name evidence="7" type="primary">Otof_0</name>
    <name evidence="7" type="ORF">PROATE_R03274</name>
</gene>
<dbReference type="GO" id="GO:0035612">
    <property type="term" value="F:AP-2 adaptor complex binding"/>
    <property type="evidence" value="ECO:0007669"/>
    <property type="project" value="TreeGrafter"/>
</dbReference>
<reference evidence="7 8" key="1">
    <citation type="submission" date="2019-09" db="EMBL/GenBank/DDBJ databases">
        <title>Bird 10,000 Genomes (B10K) Project - Family phase.</title>
        <authorList>
            <person name="Zhang G."/>
        </authorList>
    </citation>
    <scope>NUCLEOTIDE SEQUENCE [LARGE SCALE GENOMIC DNA]</scope>
    <source>
        <strain evidence="7">B10K-DU-017-47</strain>
    </source>
</reference>
<comment type="subcellular location">
    <subcellularLocation>
        <location evidence="1">Membrane</location>
        <topology evidence="1">Single-pass membrane protein</topology>
    </subcellularLocation>
</comment>
<dbReference type="Proteomes" id="UP000562415">
    <property type="component" value="Unassembled WGS sequence"/>
</dbReference>
<keyword evidence="2" id="KW-0812">Transmembrane</keyword>
<evidence type="ECO:0000256" key="1">
    <source>
        <dbReference type="ARBA" id="ARBA00004167"/>
    </source>
</evidence>
<evidence type="ECO:0000256" key="5">
    <source>
        <dbReference type="ARBA" id="ARBA00023136"/>
    </source>
</evidence>
<dbReference type="SUPFAM" id="SSF49562">
    <property type="entry name" value="C2 domain (Calcium/lipid-binding domain, CaLB)"/>
    <property type="match status" value="1"/>
</dbReference>
<dbReference type="GO" id="GO:0048787">
    <property type="term" value="C:presynaptic active zone membrane"/>
    <property type="evidence" value="ECO:0007669"/>
    <property type="project" value="TreeGrafter"/>
</dbReference>
<dbReference type="PANTHER" id="PTHR12546">
    <property type="entry name" value="FER-1-LIKE"/>
    <property type="match status" value="1"/>
</dbReference>
<sequence>EKQVFQLRAHMYQARSLFAADSSGLSDPFARVFFISQSQCTEVLNETLCPTWDQLLVFDNVELYGEAHEMRDDPPIIVIEIYDQDTVGKADFMGRTFAKPVVKMSDEQYCPPRFPPQLEYYQIYRGNSTAGDLLAAFELLQIGPGGKSDLPPIDGPTDMDRGPILPVPLGIRPVLSKYRVEVIALEHHMSIQPSSRTTRKTPTSAIWSSGSKCPLPALDKQHTFASQDLPENELLHPPLNIRVVDCRAFGRYTLVGSHAVSSLRKFIYRPPDKKAQHWNMTG</sequence>
<feature type="domain" description="C2" evidence="6">
    <location>
        <begin position="1"/>
        <end position="114"/>
    </location>
</feature>
<dbReference type="GO" id="GO:0007009">
    <property type="term" value="P:plasma membrane organization"/>
    <property type="evidence" value="ECO:0007669"/>
    <property type="project" value="TreeGrafter"/>
</dbReference>
<dbReference type="Pfam" id="PF00168">
    <property type="entry name" value="C2"/>
    <property type="match status" value="1"/>
</dbReference>
<proteinExistence type="predicted"/>
<keyword evidence="3" id="KW-0677">Repeat</keyword>
<keyword evidence="4" id="KW-1133">Transmembrane helix</keyword>
<name>A0A7K5FS95_PROAR</name>
<accession>A0A7K5FS95</accession>
<dbReference type="InterPro" id="IPR037721">
    <property type="entry name" value="Ferlin"/>
</dbReference>
<dbReference type="FunFam" id="2.60.40.150:FF:000089">
    <property type="entry name" value="otoferlin isoform X1"/>
    <property type="match status" value="1"/>
</dbReference>
<dbReference type="GO" id="GO:0030672">
    <property type="term" value="C:synaptic vesicle membrane"/>
    <property type="evidence" value="ECO:0007669"/>
    <property type="project" value="TreeGrafter"/>
</dbReference>
<feature type="non-terminal residue" evidence="7">
    <location>
        <position position="1"/>
    </location>
</feature>
<protein>
    <submittedName>
        <fullName evidence="7">OTOF protein</fullName>
    </submittedName>
</protein>
<evidence type="ECO:0000313" key="8">
    <source>
        <dbReference type="Proteomes" id="UP000562415"/>
    </source>
</evidence>
<keyword evidence="8" id="KW-1185">Reference proteome</keyword>
<dbReference type="EMBL" id="VYZH01003611">
    <property type="protein sequence ID" value="NWS47185.1"/>
    <property type="molecule type" value="Genomic_DNA"/>
</dbReference>
<dbReference type="GO" id="GO:0016082">
    <property type="term" value="P:synaptic vesicle priming"/>
    <property type="evidence" value="ECO:0007669"/>
    <property type="project" value="TreeGrafter"/>
</dbReference>
<organism evidence="7 8">
    <name type="scientific">Probosciger aterrimus</name>
    <name type="common">Palm cockatoo</name>
    <dbReference type="NCBI Taxonomy" id="141839"/>
    <lineage>
        <taxon>Eukaryota</taxon>
        <taxon>Metazoa</taxon>
        <taxon>Chordata</taxon>
        <taxon>Craniata</taxon>
        <taxon>Vertebrata</taxon>
        <taxon>Euteleostomi</taxon>
        <taxon>Archelosauria</taxon>
        <taxon>Archosauria</taxon>
        <taxon>Dinosauria</taxon>
        <taxon>Saurischia</taxon>
        <taxon>Theropoda</taxon>
        <taxon>Coelurosauria</taxon>
        <taxon>Aves</taxon>
        <taxon>Neognathae</taxon>
        <taxon>Neoaves</taxon>
        <taxon>Telluraves</taxon>
        <taxon>Australaves</taxon>
        <taxon>Psittaciformes</taxon>
        <taxon>Cacatuidae</taxon>
        <taxon>Probosciger</taxon>
    </lineage>
</organism>